<name>A0A1W1WV87_9BACT</name>
<evidence type="ECO:0000313" key="1">
    <source>
        <dbReference type="EMBL" id="SMC09643.1"/>
    </source>
</evidence>
<dbReference type="Proteomes" id="UP000192602">
    <property type="component" value="Unassembled WGS sequence"/>
</dbReference>
<proteinExistence type="predicted"/>
<gene>
    <name evidence="1" type="ORF">SAMN05660197_1464</name>
</gene>
<sequence length="80" mass="9437">MKFLDKFALTNKLREKIKKAIEKRVELRVQARLAQHHLKKEEFTPQELDIIYQDERLKLYDELKSKGLIALLAALGLSLF</sequence>
<evidence type="ECO:0000313" key="2">
    <source>
        <dbReference type="Proteomes" id="UP000192602"/>
    </source>
</evidence>
<dbReference type="AlphaFoldDB" id="A0A1W1WV87"/>
<dbReference type="RefSeq" id="WP_084275859.1">
    <property type="nucleotide sequence ID" value="NZ_AP026671.1"/>
</dbReference>
<dbReference type="OrthoDB" id="9928222at2"/>
<dbReference type="STRING" id="1069081.SAMN05660197_1464"/>
<dbReference type="EMBL" id="FWWZ01000001">
    <property type="protein sequence ID" value="SMC09643.1"/>
    <property type="molecule type" value="Genomic_DNA"/>
</dbReference>
<keyword evidence="2" id="KW-1185">Reference proteome</keyword>
<reference evidence="2" key="1">
    <citation type="submission" date="2017-04" db="EMBL/GenBank/DDBJ databases">
        <authorList>
            <person name="Varghese N."/>
            <person name="Submissions S."/>
        </authorList>
    </citation>
    <scope>NUCLEOTIDE SEQUENCE [LARGE SCALE GENOMIC DNA]</scope>
    <source>
        <strain evidence="2">DSM 16512</strain>
    </source>
</reference>
<accession>A0A1W1WV87</accession>
<organism evidence="1 2">
    <name type="scientific">Nitratiruptor tergarcus DSM 16512</name>
    <dbReference type="NCBI Taxonomy" id="1069081"/>
    <lineage>
        <taxon>Bacteria</taxon>
        <taxon>Pseudomonadati</taxon>
        <taxon>Campylobacterota</taxon>
        <taxon>Epsilonproteobacteria</taxon>
        <taxon>Nautiliales</taxon>
        <taxon>Nitratiruptoraceae</taxon>
        <taxon>Nitratiruptor</taxon>
    </lineage>
</organism>
<protein>
    <submittedName>
        <fullName evidence="1">Uncharacterized protein</fullName>
    </submittedName>
</protein>